<dbReference type="Proteomes" id="UP000033649">
    <property type="component" value="Unassembled WGS sequence"/>
</dbReference>
<dbReference type="PATRIC" id="fig|429727.3.peg.2783"/>
<dbReference type="PANTHER" id="PTHR43648">
    <property type="entry name" value="ELECTRON TRANSFER FLAVOPROTEIN BETA SUBUNIT LYSINE METHYLTRANSFERASE"/>
    <property type="match status" value="1"/>
</dbReference>
<dbReference type="InterPro" id="IPR029063">
    <property type="entry name" value="SAM-dependent_MTases_sf"/>
</dbReference>
<dbReference type="PANTHER" id="PTHR43648:SF1">
    <property type="entry name" value="ELECTRON TRANSFER FLAVOPROTEIN BETA SUBUNIT LYSINE METHYLTRANSFERASE"/>
    <property type="match status" value="1"/>
</dbReference>
<proteinExistence type="predicted"/>
<dbReference type="SUPFAM" id="SSF53335">
    <property type="entry name" value="S-adenosyl-L-methionine-dependent methyltransferases"/>
    <property type="match status" value="1"/>
</dbReference>
<evidence type="ECO:0000256" key="2">
    <source>
        <dbReference type="ARBA" id="ARBA00022679"/>
    </source>
</evidence>
<dbReference type="AlphaFoldDB" id="A0A0F5FFS0"/>
<dbReference type="STRING" id="429727.VE26_13575"/>
<comment type="caution">
    <text evidence="3">The sequence shown here is derived from an EMBL/GenBank/DDBJ whole genome shotgun (WGS) entry which is preliminary data.</text>
</comment>
<dbReference type="Pfam" id="PF06325">
    <property type="entry name" value="PrmA"/>
    <property type="match status" value="1"/>
</dbReference>
<accession>A0A0F5FFS0</accession>
<evidence type="ECO:0000313" key="4">
    <source>
        <dbReference type="Proteomes" id="UP000033649"/>
    </source>
</evidence>
<keyword evidence="4" id="KW-1185">Reference proteome</keyword>
<reference evidence="3 4" key="1">
    <citation type="submission" date="2015-03" db="EMBL/GenBank/DDBJ databases">
        <authorList>
            <person name="Hassan Y."/>
            <person name="Lepp D."/>
            <person name="Li X.-Z."/>
            <person name="Zhou T."/>
        </authorList>
    </citation>
    <scope>NUCLEOTIDE SEQUENCE [LARGE SCALE GENOMIC DNA]</scope>
    <source>
        <strain evidence="3 4">IPL18</strain>
    </source>
</reference>
<evidence type="ECO:0000313" key="3">
    <source>
        <dbReference type="EMBL" id="KKB07701.1"/>
    </source>
</evidence>
<organism evidence="3 4">
    <name type="scientific">Devosia chinhatensis</name>
    <dbReference type="NCBI Taxonomy" id="429727"/>
    <lineage>
        <taxon>Bacteria</taxon>
        <taxon>Pseudomonadati</taxon>
        <taxon>Pseudomonadota</taxon>
        <taxon>Alphaproteobacteria</taxon>
        <taxon>Hyphomicrobiales</taxon>
        <taxon>Devosiaceae</taxon>
        <taxon>Devosia</taxon>
    </lineage>
</organism>
<keyword evidence="2" id="KW-0808">Transferase</keyword>
<dbReference type="InterPro" id="IPR050078">
    <property type="entry name" value="Ribosomal_L11_MeTrfase_PrmA"/>
</dbReference>
<dbReference type="GO" id="GO:0016279">
    <property type="term" value="F:protein-lysine N-methyltransferase activity"/>
    <property type="evidence" value="ECO:0007669"/>
    <property type="project" value="TreeGrafter"/>
</dbReference>
<dbReference type="OrthoDB" id="9794615at2"/>
<evidence type="ECO:0000256" key="1">
    <source>
        <dbReference type="ARBA" id="ARBA00022603"/>
    </source>
</evidence>
<gene>
    <name evidence="3" type="ORF">VE26_13575</name>
</gene>
<name>A0A0F5FFS0_9HYPH</name>
<keyword evidence="1" id="KW-0489">Methyltransferase</keyword>
<sequence length="212" mass="22008">MGGCVPVARVSAAEDFIRARLVLTALPFRPDIVLYQPHPHSGLIAFLAEAGRDEPPYWAYAWAGGAALALYLRDNPQAVSGRTVLDFGAGSGLVGIAAARAGAAAVMAFEPDAIGQIALGLNAKANGVALIAAEAMAEAEIVLAGDVFYDAAVAARTLPVLKAHARRGAKVLVGDPFRRHLPRAEMTRIATYDVPDMGGGPEVTAGIFVLQP</sequence>
<dbReference type="Gene3D" id="3.40.50.150">
    <property type="entry name" value="Vaccinia Virus protein VP39"/>
    <property type="match status" value="1"/>
</dbReference>
<dbReference type="GO" id="GO:0032259">
    <property type="term" value="P:methylation"/>
    <property type="evidence" value="ECO:0007669"/>
    <property type="project" value="UniProtKB-KW"/>
</dbReference>
<evidence type="ECO:0008006" key="5">
    <source>
        <dbReference type="Google" id="ProtNLM"/>
    </source>
</evidence>
<protein>
    <recommendedName>
        <fullName evidence="5">Methyltransferase</fullName>
    </recommendedName>
</protein>
<dbReference type="EMBL" id="JZEY01000061">
    <property type="protein sequence ID" value="KKB07701.1"/>
    <property type="molecule type" value="Genomic_DNA"/>
</dbReference>